<keyword evidence="1" id="KW-0472">Membrane</keyword>
<evidence type="ECO:0000313" key="3">
    <source>
        <dbReference type="Proteomes" id="UP000003020"/>
    </source>
</evidence>
<feature type="transmembrane region" description="Helical" evidence="1">
    <location>
        <begin position="192"/>
        <end position="212"/>
    </location>
</feature>
<protein>
    <recommendedName>
        <fullName evidence="4">DUF969 domain-containing protein</fullName>
    </recommendedName>
</protein>
<dbReference type="RefSeq" id="WP_005325039.1">
    <property type="nucleotide sequence ID" value="NZ_GL542877.1"/>
</dbReference>
<keyword evidence="3" id="KW-1185">Reference proteome</keyword>
<gene>
    <name evidence="2" type="ORF">HMPREF0305_10365</name>
</gene>
<dbReference type="AlphaFoldDB" id="E2S1G3"/>
<feature type="transmembrane region" description="Helical" evidence="1">
    <location>
        <begin position="56"/>
        <end position="74"/>
    </location>
</feature>
<dbReference type="eggNOG" id="COG3819">
    <property type="taxonomic scope" value="Bacteria"/>
</dbReference>
<sequence length="238" mass="25276">MYVLIGVALVVIGFALRINPLLVVTVSGIVTAVIGGISPMDILNIFGEGFAGSRSVTTFALVLPIIGTIEHFGLQEQAKTLIAKLKTLTAGRILALYLLIRQITAAVGIQSIAGPAQTVRPLIYPMAQGAEEQRIGHPLSEKAKEKLKAYSSSADTVGLFFGEDAFVAVGSILLITSFVDTNYNVALEPIELALWALPVAVVAFLIHGTRLLRIDSKLKAMERSAPSVPKESATPKEA</sequence>
<dbReference type="OrthoDB" id="80065at2"/>
<dbReference type="EMBL" id="ABYQ02000003">
    <property type="protein sequence ID" value="EFQ81479.1"/>
    <property type="molecule type" value="Genomic_DNA"/>
</dbReference>
<evidence type="ECO:0008006" key="4">
    <source>
        <dbReference type="Google" id="ProtNLM"/>
    </source>
</evidence>
<proteinExistence type="predicted"/>
<keyword evidence="1" id="KW-0812">Transmembrane</keyword>
<organism evidence="2 3">
    <name type="scientific">Corynebacterium pseudogenitalium ATCC 33035</name>
    <dbReference type="NCBI Taxonomy" id="525264"/>
    <lineage>
        <taxon>Bacteria</taxon>
        <taxon>Bacillati</taxon>
        <taxon>Actinomycetota</taxon>
        <taxon>Actinomycetes</taxon>
        <taxon>Mycobacteriales</taxon>
        <taxon>Corynebacteriaceae</taxon>
        <taxon>Corynebacterium</taxon>
    </lineage>
</organism>
<reference evidence="2 3" key="1">
    <citation type="submission" date="2010-08" db="EMBL/GenBank/DDBJ databases">
        <authorList>
            <person name="Muzny D."/>
            <person name="Qin X."/>
            <person name="Buhay C."/>
            <person name="Dugan-Rocha S."/>
            <person name="Ding Y."/>
            <person name="Chen G."/>
            <person name="Hawes A."/>
            <person name="Holder M."/>
            <person name="Jhangiani S."/>
            <person name="Johnson A."/>
            <person name="Khan Z."/>
            <person name="Li Z."/>
            <person name="Liu W."/>
            <person name="Liu X."/>
            <person name="Perez L."/>
            <person name="Shen H."/>
            <person name="Wang Q."/>
            <person name="Watt J."/>
            <person name="Xi L."/>
            <person name="Xin Y."/>
            <person name="Zhou J."/>
            <person name="Deng J."/>
            <person name="Jiang H."/>
            <person name="Liu Y."/>
            <person name="Qu J."/>
            <person name="Song X.-Z."/>
            <person name="Zhang L."/>
            <person name="Villasana D."/>
            <person name="Johnson A."/>
            <person name="Liu J."/>
            <person name="Liyanage D."/>
            <person name="Lorensuhewa L."/>
            <person name="Robinson T."/>
            <person name="Song A."/>
            <person name="Song B.-B."/>
            <person name="Dinh H."/>
            <person name="Thornton R."/>
            <person name="Coyle M."/>
            <person name="Francisco L."/>
            <person name="Jackson L."/>
            <person name="Javaid M."/>
            <person name="Korchina V."/>
            <person name="Kovar C."/>
            <person name="Mata R."/>
            <person name="Mathew T."/>
            <person name="Ngo R."/>
            <person name="Nguyen L."/>
            <person name="Nguyen N."/>
            <person name="Okwuonu G."/>
            <person name="Ongeri F."/>
            <person name="Pham C."/>
            <person name="Simmons D."/>
            <person name="Wilczek-Boney K."/>
            <person name="Hale W."/>
            <person name="Jakkamsetti A."/>
            <person name="Pham P."/>
            <person name="Ruth R."/>
            <person name="San Lucas F."/>
            <person name="Warren J."/>
            <person name="Zhang J."/>
            <person name="Zhao Z."/>
            <person name="Zhou C."/>
            <person name="Zhu D."/>
            <person name="Lee S."/>
            <person name="Bess C."/>
            <person name="Blankenburg K."/>
            <person name="Forbes L."/>
            <person name="Fu Q."/>
            <person name="Gubbala S."/>
            <person name="Hirani K."/>
            <person name="Jayaseelan J.C."/>
            <person name="Lara F."/>
            <person name="Munidasa M."/>
            <person name="Palculict T."/>
            <person name="Patil S."/>
            <person name="Pu L.-L."/>
            <person name="Saada N."/>
            <person name="Tang L."/>
            <person name="Weissenberger G."/>
            <person name="Zhu Y."/>
            <person name="Hemphill L."/>
            <person name="Shang Y."/>
            <person name="Youmans B."/>
            <person name="Ayvaz T."/>
            <person name="Ross M."/>
            <person name="Santibanez J."/>
            <person name="Aqrawi P."/>
            <person name="Gross S."/>
            <person name="Joshi V."/>
            <person name="Fowler G."/>
            <person name="Nazareth L."/>
            <person name="Reid J."/>
            <person name="Worley K."/>
            <person name="Petrosino J."/>
            <person name="Highlander S."/>
            <person name="Gibbs R."/>
        </authorList>
    </citation>
    <scope>NUCLEOTIDE SEQUENCE [LARGE SCALE GENOMIC DNA]</scope>
    <source>
        <strain evidence="2 3">ATCC 33035</strain>
    </source>
</reference>
<dbReference type="InterPro" id="IPR010374">
    <property type="entry name" value="DUF969"/>
</dbReference>
<accession>E2S1G3</accession>
<keyword evidence="1" id="KW-1133">Transmembrane helix</keyword>
<dbReference type="HOGENOM" id="CLU_099769_0_0_11"/>
<evidence type="ECO:0000313" key="2">
    <source>
        <dbReference type="EMBL" id="EFQ81479.1"/>
    </source>
</evidence>
<dbReference type="Proteomes" id="UP000003020">
    <property type="component" value="Unassembled WGS sequence"/>
</dbReference>
<name>E2S1G3_9CORY</name>
<comment type="caution">
    <text evidence="2">The sequence shown here is derived from an EMBL/GenBank/DDBJ whole genome shotgun (WGS) entry which is preliminary data.</text>
</comment>
<dbReference type="Pfam" id="PF06149">
    <property type="entry name" value="DUF969"/>
    <property type="match status" value="1"/>
</dbReference>
<evidence type="ECO:0000256" key="1">
    <source>
        <dbReference type="SAM" id="Phobius"/>
    </source>
</evidence>